<name>A0A1N7IYL1_9GAMM</name>
<dbReference type="PANTHER" id="PTHR35271">
    <property type="entry name" value="ABC TRANSPORTER, SUBSTRATE-BINDING LIPOPROTEIN-RELATED"/>
    <property type="match status" value="1"/>
</dbReference>
<organism evidence="1 2">
    <name type="scientific">Neptunomonas antarctica</name>
    <dbReference type="NCBI Taxonomy" id="619304"/>
    <lineage>
        <taxon>Bacteria</taxon>
        <taxon>Pseudomonadati</taxon>
        <taxon>Pseudomonadota</taxon>
        <taxon>Gammaproteobacteria</taxon>
        <taxon>Oceanospirillales</taxon>
        <taxon>Oceanospirillaceae</taxon>
        <taxon>Neptunomonas</taxon>
    </lineage>
</organism>
<gene>
    <name evidence="1" type="ORF">SAMN05421760_101323</name>
</gene>
<dbReference type="Gene3D" id="3.40.50.2300">
    <property type="match status" value="2"/>
</dbReference>
<evidence type="ECO:0000313" key="1">
    <source>
        <dbReference type="EMBL" id="SIS42076.1"/>
    </source>
</evidence>
<protein>
    <submittedName>
        <fullName evidence="1">ABC-type uncharacterized transport system, substrate-binding protein</fullName>
    </submittedName>
</protein>
<accession>A0A1N7IYL1</accession>
<dbReference type="OrthoDB" id="6115165at2"/>
<dbReference type="AlphaFoldDB" id="A0A1N7IYL1"/>
<dbReference type="EMBL" id="FTOE01000001">
    <property type="protein sequence ID" value="SIS42076.1"/>
    <property type="molecule type" value="Genomic_DNA"/>
</dbReference>
<dbReference type="RefSeq" id="WP_054342535.1">
    <property type="nucleotide sequence ID" value="NZ_FTOE01000001.1"/>
</dbReference>
<proteinExistence type="predicted"/>
<sequence>MLSLRFAHIIHITLLLFLVSGASASYGANRILVVMSYEENFYWSQEVKRGIEQVLAADNELHYFYMNTKTDFKGGAAKAQEAYELFQSIKPDGVITVDDNAQSMFVVPYLRDKTRTPIMFCGVNAPAAQYGYPNQHISGILERGHIRESLAFAKQLSPAIQSVGFVTFDSPTGNAMMAQIRNEADSYPVNICVTRIVRSVSELEQVASQSEQSCDALYLESMGGIQDGQGQPMDYQAVSDRVRSYFHSPLLGGNRIHVESGALSAVIKTGEEQGQTAAEMLLKAIETGDVTSLPVIQNFRGHRIINVTTLRQFNLKPNPIVLSSAELITSEPDR</sequence>
<reference evidence="2" key="1">
    <citation type="submission" date="2017-01" db="EMBL/GenBank/DDBJ databases">
        <authorList>
            <person name="Varghese N."/>
            <person name="Submissions S."/>
        </authorList>
    </citation>
    <scope>NUCLEOTIDE SEQUENCE [LARGE SCALE GENOMIC DNA]</scope>
    <source>
        <strain evidence="2">DSM 22306</strain>
    </source>
</reference>
<dbReference type="STRING" id="619304.SAMN05421760_101323"/>
<keyword evidence="2" id="KW-1185">Reference proteome</keyword>
<dbReference type="Pfam" id="PF04392">
    <property type="entry name" value="ABC_sub_bind"/>
    <property type="match status" value="1"/>
</dbReference>
<dbReference type="Proteomes" id="UP000185999">
    <property type="component" value="Unassembled WGS sequence"/>
</dbReference>
<dbReference type="PANTHER" id="PTHR35271:SF1">
    <property type="entry name" value="ABC TRANSPORTER, SUBSTRATE-BINDING LIPOPROTEIN"/>
    <property type="match status" value="1"/>
</dbReference>
<evidence type="ECO:0000313" key="2">
    <source>
        <dbReference type="Proteomes" id="UP000185999"/>
    </source>
</evidence>
<dbReference type="InterPro" id="IPR007487">
    <property type="entry name" value="ABC_transpt-TYRBP-like"/>
</dbReference>